<dbReference type="EMBL" id="OV696690">
    <property type="protein sequence ID" value="CAH1266405.1"/>
    <property type="molecule type" value="Genomic_DNA"/>
</dbReference>
<evidence type="ECO:0000313" key="3">
    <source>
        <dbReference type="Proteomes" id="UP000838412"/>
    </source>
</evidence>
<feature type="region of interest" description="Disordered" evidence="1">
    <location>
        <begin position="1"/>
        <end position="21"/>
    </location>
</feature>
<organism evidence="2 3">
    <name type="scientific">Branchiostoma lanceolatum</name>
    <name type="common">Common lancelet</name>
    <name type="synonym">Amphioxus lanceolatum</name>
    <dbReference type="NCBI Taxonomy" id="7740"/>
    <lineage>
        <taxon>Eukaryota</taxon>
        <taxon>Metazoa</taxon>
        <taxon>Chordata</taxon>
        <taxon>Cephalochordata</taxon>
        <taxon>Leptocardii</taxon>
        <taxon>Amphioxiformes</taxon>
        <taxon>Branchiostomatidae</taxon>
        <taxon>Branchiostoma</taxon>
    </lineage>
</organism>
<gene>
    <name evidence="2" type="primary">Hypp3359</name>
    <name evidence="2" type="ORF">BLAG_LOCUS20007</name>
</gene>
<proteinExistence type="predicted"/>
<dbReference type="AlphaFoldDB" id="A0A8K0A2L8"/>
<sequence>MGSCKGPERVVRGHDDSDQHKAALKKDLTRLEAAVNGWIVARGFTPKGSIDQDLGNLKKTPGTNFRGLDKFLKENKTVADIHYSDVEMDKFMKSSRGSKSVQSEYSMLSILLETTNKNLTTTKVRHTVQKVHGDTMPNLAAAMAVLTVLTEGMYTLLAC</sequence>
<evidence type="ECO:0000256" key="1">
    <source>
        <dbReference type="SAM" id="MobiDB-lite"/>
    </source>
</evidence>
<name>A0A8K0A2L8_BRALA</name>
<reference evidence="2" key="1">
    <citation type="submission" date="2022-01" db="EMBL/GenBank/DDBJ databases">
        <authorList>
            <person name="Braso-Vives M."/>
        </authorList>
    </citation>
    <scope>NUCLEOTIDE SEQUENCE</scope>
</reference>
<accession>A0A8K0A2L8</accession>
<evidence type="ECO:0000313" key="2">
    <source>
        <dbReference type="EMBL" id="CAH1266405.1"/>
    </source>
</evidence>
<keyword evidence="3" id="KW-1185">Reference proteome</keyword>
<protein>
    <submittedName>
        <fullName evidence="2">Hypp3359 protein</fullName>
    </submittedName>
</protein>
<dbReference type="Proteomes" id="UP000838412">
    <property type="component" value="Chromosome 5"/>
</dbReference>